<dbReference type="EMBL" id="JAQMWT010000370">
    <property type="protein sequence ID" value="KAJ8602715.1"/>
    <property type="molecule type" value="Genomic_DNA"/>
</dbReference>
<keyword evidence="1" id="KW-0808">Transferase</keyword>
<evidence type="ECO:0000256" key="3">
    <source>
        <dbReference type="ARBA" id="ARBA00022777"/>
    </source>
</evidence>
<accession>A0AAD7UDV6</accession>
<dbReference type="GO" id="GO:0004708">
    <property type="term" value="F:MAP kinase kinase activity"/>
    <property type="evidence" value="ECO:0007669"/>
    <property type="project" value="UniProtKB-EC"/>
</dbReference>
<dbReference type="InterPro" id="IPR011009">
    <property type="entry name" value="Kinase-like_dom_sf"/>
</dbReference>
<dbReference type="SMART" id="SM00220">
    <property type="entry name" value="S_TKc"/>
    <property type="match status" value="1"/>
</dbReference>
<feature type="compositionally biased region" description="Low complexity" evidence="10">
    <location>
        <begin position="133"/>
        <end position="153"/>
    </location>
</feature>
<comment type="catalytic activity">
    <reaction evidence="8">
        <text>L-threonyl-[protein] + ATP = O-phospho-L-threonyl-[protein] + ADP + H(+)</text>
        <dbReference type="Rhea" id="RHEA:46608"/>
        <dbReference type="Rhea" id="RHEA-COMP:11060"/>
        <dbReference type="Rhea" id="RHEA-COMP:11605"/>
        <dbReference type="ChEBI" id="CHEBI:15378"/>
        <dbReference type="ChEBI" id="CHEBI:30013"/>
        <dbReference type="ChEBI" id="CHEBI:30616"/>
        <dbReference type="ChEBI" id="CHEBI:61977"/>
        <dbReference type="ChEBI" id="CHEBI:456216"/>
        <dbReference type="EC" id="2.7.12.2"/>
    </reaction>
</comment>
<comment type="catalytic activity">
    <reaction evidence="7">
        <text>L-seryl-[protein] + ATP = O-phospho-L-seryl-[protein] + ADP + H(+)</text>
        <dbReference type="Rhea" id="RHEA:17989"/>
        <dbReference type="Rhea" id="RHEA-COMP:9863"/>
        <dbReference type="Rhea" id="RHEA-COMP:11604"/>
        <dbReference type="ChEBI" id="CHEBI:15378"/>
        <dbReference type="ChEBI" id="CHEBI:29999"/>
        <dbReference type="ChEBI" id="CHEBI:30616"/>
        <dbReference type="ChEBI" id="CHEBI:83421"/>
        <dbReference type="ChEBI" id="CHEBI:456216"/>
        <dbReference type="EC" id="2.7.12.2"/>
    </reaction>
</comment>
<feature type="region of interest" description="Disordered" evidence="10">
    <location>
        <begin position="243"/>
        <end position="264"/>
    </location>
</feature>
<sequence>MIEERIAAWLEERAGLGRPENVHYARALSGKYKVGELRFCNESDFVRSGLRIGHARRAARAAAQHRDESVVVVGLGSESVEVSLAEVREAVESLVRGESRSVAGDLKFEMAAAPPPAAAASGGNEEEEEEDNNNNNNNNDLSSSSSSSSSSDEGAAKKTSKALEHWTGRDVKKWLRGFDALKPYAGSGADGKTLQSIRCRRDCESALGIRVAVHQRMLLREVNKVRRGHGRLLPPICDESRGLKRRPADETAVPSPNHRLPFSRNPLRTKRRLVHSSDEGLEALGRQVDLGLDLAAVEKEIGEDSYEFTESGNLLDCRSGLEITSTNFQTDDLVVFGELGRGACASVRRALHVPTMTLVALKVVAVHDDSRRRQLLRELSALHQFSTVPAHIVAFHGAFTNPTAGCVCAVLEYMDSKSVHDVMDAREWKPLDDDALSVVAHGCAAALAALHADRQLHRDVKPSNILLDWRWRVKLGDFGVSRAVDNTLGIAQTYIGTLAFMAPERIIGGDYSFPSDVWSVGLCLATVALGRVPLPQNDGYWAVVRAICDADPPRLDPLHHEISLSHLTNACLSRRPHDRPDAPALLQHAFVQRGHALASEMANALGTPDFRYPVWHTPDAAPLNHLHDIAKSAIAWVRDRQIPPTYFDRLDLAPLADQLRLPVDTVRHALNTTPLSTTAPCVSNNNSPASQAPPPPPTHNPQ</sequence>
<evidence type="ECO:0000256" key="4">
    <source>
        <dbReference type="ARBA" id="ARBA00022840"/>
    </source>
</evidence>
<evidence type="ECO:0000256" key="1">
    <source>
        <dbReference type="ARBA" id="ARBA00022679"/>
    </source>
</evidence>
<comment type="caution">
    <text evidence="12">The sequence shown here is derived from an EMBL/GenBank/DDBJ whole genome shotgun (WGS) entry which is preliminary data.</text>
</comment>
<dbReference type="InterPro" id="IPR000719">
    <property type="entry name" value="Prot_kinase_dom"/>
</dbReference>
<reference evidence="12" key="1">
    <citation type="submission" date="2023-01" db="EMBL/GenBank/DDBJ databases">
        <title>Metagenome sequencing of chrysophaentin producing Chrysophaeum taylorii.</title>
        <authorList>
            <person name="Davison J."/>
            <person name="Bewley C."/>
        </authorList>
    </citation>
    <scope>NUCLEOTIDE SEQUENCE</scope>
    <source>
        <strain evidence="12">NIES-1699</strain>
    </source>
</reference>
<dbReference type="PANTHER" id="PTHR48013:SF9">
    <property type="entry name" value="DUAL SPECIFICITY MITOGEN-ACTIVATED PROTEIN KINASE KINASE 5"/>
    <property type="match status" value="1"/>
</dbReference>
<proteinExistence type="inferred from homology"/>
<keyword evidence="4" id="KW-0067">ATP-binding</keyword>
<evidence type="ECO:0000256" key="2">
    <source>
        <dbReference type="ARBA" id="ARBA00022741"/>
    </source>
</evidence>
<gene>
    <name evidence="12" type="ORF">CTAYLR_003760</name>
</gene>
<dbReference type="Gene3D" id="1.10.510.10">
    <property type="entry name" value="Transferase(Phosphotransferase) domain 1"/>
    <property type="match status" value="1"/>
</dbReference>
<evidence type="ECO:0000256" key="8">
    <source>
        <dbReference type="ARBA" id="ARBA00049299"/>
    </source>
</evidence>
<dbReference type="Proteomes" id="UP001230188">
    <property type="component" value="Unassembled WGS sequence"/>
</dbReference>
<dbReference type="EC" id="2.7.12.2" evidence="6"/>
<evidence type="ECO:0000313" key="12">
    <source>
        <dbReference type="EMBL" id="KAJ8602715.1"/>
    </source>
</evidence>
<keyword evidence="2" id="KW-0547">Nucleotide-binding</keyword>
<comment type="similarity">
    <text evidence="5">Belongs to the protein kinase superfamily. STE Ser/Thr protein kinase family. MAP kinase kinase subfamily.</text>
</comment>
<feature type="region of interest" description="Disordered" evidence="10">
    <location>
        <begin position="106"/>
        <end position="163"/>
    </location>
</feature>
<feature type="region of interest" description="Disordered" evidence="10">
    <location>
        <begin position="675"/>
        <end position="702"/>
    </location>
</feature>
<dbReference type="Pfam" id="PF00069">
    <property type="entry name" value="Pkinase"/>
    <property type="match status" value="1"/>
</dbReference>
<evidence type="ECO:0000256" key="10">
    <source>
        <dbReference type="SAM" id="MobiDB-lite"/>
    </source>
</evidence>
<keyword evidence="3" id="KW-0418">Kinase</keyword>
<protein>
    <recommendedName>
        <fullName evidence="6">mitogen-activated protein kinase kinase</fullName>
        <ecNumber evidence="6">2.7.12.2</ecNumber>
    </recommendedName>
</protein>
<dbReference type="PANTHER" id="PTHR48013">
    <property type="entry name" value="DUAL SPECIFICITY MITOGEN-ACTIVATED PROTEIN KINASE KINASE 5-RELATED"/>
    <property type="match status" value="1"/>
</dbReference>
<name>A0AAD7UDV6_9STRA</name>
<dbReference type="AlphaFoldDB" id="A0AAD7UDV6"/>
<evidence type="ECO:0000256" key="6">
    <source>
        <dbReference type="ARBA" id="ARBA00038999"/>
    </source>
</evidence>
<evidence type="ECO:0000256" key="9">
    <source>
        <dbReference type="ARBA" id="ARBA00051693"/>
    </source>
</evidence>
<evidence type="ECO:0000256" key="7">
    <source>
        <dbReference type="ARBA" id="ARBA00049014"/>
    </source>
</evidence>
<dbReference type="Gene3D" id="3.30.200.20">
    <property type="entry name" value="Phosphorylase Kinase, domain 1"/>
    <property type="match status" value="1"/>
</dbReference>
<comment type="catalytic activity">
    <reaction evidence="9">
        <text>L-tyrosyl-[protein] + ATP = O-phospho-L-tyrosyl-[protein] + ADP + H(+)</text>
        <dbReference type="Rhea" id="RHEA:10596"/>
        <dbReference type="Rhea" id="RHEA-COMP:10136"/>
        <dbReference type="Rhea" id="RHEA-COMP:20101"/>
        <dbReference type="ChEBI" id="CHEBI:15378"/>
        <dbReference type="ChEBI" id="CHEBI:30616"/>
        <dbReference type="ChEBI" id="CHEBI:46858"/>
        <dbReference type="ChEBI" id="CHEBI:61978"/>
        <dbReference type="ChEBI" id="CHEBI:456216"/>
        <dbReference type="EC" id="2.7.12.2"/>
    </reaction>
</comment>
<dbReference type="GO" id="GO:0005524">
    <property type="term" value="F:ATP binding"/>
    <property type="evidence" value="ECO:0007669"/>
    <property type="project" value="UniProtKB-KW"/>
</dbReference>
<evidence type="ECO:0000259" key="11">
    <source>
        <dbReference type="PROSITE" id="PS50011"/>
    </source>
</evidence>
<evidence type="ECO:0000313" key="13">
    <source>
        <dbReference type="Proteomes" id="UP001230188"/>
    </source>
</evidence>
<dbReference type="PROSITE" id="PS50011">
    <property type="entry name" value="PROTEIN_KINASE_DOM"/>
    <property type="match status" value="1"/>
</dbReference>
<organism evidence="12 13">
    <name type="scientific">Chrysophaeum taylorii</name>
    <dbReference type="NCBI Taxonomy" id="2483200"/>
    <lineage>
        <taxon>Eukaryota</taxon>
        <taxon>Sar</taxon>
        <taxon>Stramenopiles</taxon>
        <taxon>Ochrophyta</taxon>
        <taxon>Pelagophyceae</taxon>
        <taxon>Pelagomonadales</taxon>
        <taxon>Pelagomonadaceae</taxon>
        <taxon>Chrysophaeum</taxon>
    </lineage>
</organism>
<feature type="compositionally biased region" description="Pro residues" evidence="10">
    <location>
        <begin position="691"/>
        <end position="702"/>
    </location>
</feature>
<feature type="domain" description="Protein kinase" evidence="11">
    <location>
        <begin position="333"/>
        <end position="591"/>
    </location>
</feature>
<evidence type="ECO:0000256" key="5">
    <source>
        <dbReference type="ARBA" id="ARBA00038035"/>
    </source>
</evidence>
<dbReference type="SUPFAM" id="SSF56112">
    <property type="entry name" value="Protein kinase-like (PK-like)"/>
    <property type="match status" value="1"/>
</dbReference>
<keyword evidence="13" id="KW-1185">Reference proteome</keyword>